<gene>
    <name evidence="2" type="ORF">GCM10009754_37480</name>
</gene>
<dbReference type="PROSITE" id="PS51257">
    <property type="entry name" value="PROKAR_LIPOPROTEIN"/>
    <property type="match status" value="1"/>
</dbReference>
<protein>
    <recommendedName>
        <fullName evidence="4">Lipoprotein</fullName>
    </recommendedName>
</protein>
<dbReference type="EMBL" id="BAAANN010000013">
    <property type="protein sequence ID" value="GAA1962671.1"/>
    <property type="molecule type" value="Genomic_DNA"/>
</dbReference>
<proteinExistence type="predicted"/>
<comment type="caution">
    <text evidence="2">The sequence shown here is derived from an EMBL/GenBank/DDBJ whole genome shotgun (WGS) entry which is preliminary data.</text>
</comment>
<name>A0ABN2R2X9_9PSEU</name>
<evidence type="ECO:0008006" key="4">
    <source>
        <dbReference type="Google" id="ProtNLM"/>
    </source>
</evidence>
<dbReference type="Proteomes" id="UP001501116">
    <property type="component" value="Unassembled WGS sequence"/>
</dbReference>
<dbReference type="Gene3D" id="2.50.20.20">
    <property type="match status" value="1"/>
</dbReference>
<dbReference type="InterPro" id="IPR029046">
    <property type="entry name" value="LolA/LolB/LppX"/>
</dbReference>
<dbReference type="SUPFAM" id="SSF89392">
    <property type="entry name" value="Prokaryotic lipoproteins and lipoprotein localization factors"/>
    <property type="match status" value="1"/>
</dbReference>
<accession>A0ABN2R2X9</accession>
<feature type="signal peptide" evidence="1">
    <location>
        <begin position="1"/>
        <end position="24"/>
    </location>
</feature>
<organism evidence="2 3">
    <name type="scientific">Amycolatopsis minnesotensis</name>
    <dbReference type="NCBI Taxonomy" id="337894"/>
    <lineage>
        <taxon>Bacteria</taxon>
        <taxon>Bacillati</taxon>
        <taxon>Actinomycetota</taxon>
        <taxon>Actinomycetes</taxon>
        <taxon>Pseudonocardiales</taxon>
        <taxon>Pseudonocardiaceae</taxon>
        <taxon>Amycolatopsis</taxon>
    </lineage>
</organism>
<feature type="chain" id="PRO_5046182350" description="Lipoprotein" evidence="1">
    <location>
        <begin position="25"/>
        <end position="291"/>
    </location>
</feature>
<evidence type="ECO:0000313" key="3">
    <source>
        <dbReference type="Proteomes" id="UP001501116"/>
    </source>
</evidence>
<evidence type="ECO:0000256" key="1">
    <source>
        <dbReference type="SAM" id="SignalP"/>
    </source>
</evidence>
<sequence length="291" mass="30567">MRKTALLVGGFAVTLTLGACGTSAAPGPAAPDAGQQKAFADAKSLGEASSAAVAKGQSVKFAFEVTGDAENAGKGHGESRTAGTGPATSVVMEGAEGAAEFRLVDQAIYMKVQEKDRTPEMNKPWVKFALNDASNPLAALFAPVFKQLADSSDPVKIIERLRDAGTVTSSEQAQLDGAATTHYKLDLDGAKVIDKQVASMPEQLRAAYTDEAKKRIQALNLKLPMELWVDGEQRPVKLFMDTGDALKKAATQNNAPADGPKNVITVRYTDWGAPVDITAPAAVDVAELPKI</sequence>
<keyword evidence="1" id="KW-0732">Signal</keyword>
<keyword evidence="3" id="KW-1185">Reference proteome</keyword>
<dbReference type="RefSeq" id="WP_344419897.1">
    <property type="nucleotide sequence ID" value="NZ_BAAANN010000013.1"/>
</dbReference>
<evidence type="ECO:0000313" key="2">
    <source>
        <dbReference type="EMBL" id="GAA1962671.1"/>
    </source>
</evidence>
<reference evidence="2 3" key="1">
    <citation type="journal article" date="2019" name="Int. J. Syst. Evol. Microbiol.">
        <title>The Global Catalogue of Microorganisms (GCM) 10K type strain sequencing project: providing services to taxonomists for standard genome sequencing and annotation.</title>
        <authorList>
            <consortium name="The Broad Institute Genomics Platform"/>
            <consortium name="The Broad Institute Genome Sequencing Center for Infectious Disease"/>
            <person name="Wu L."/>
            <person name="Ma J."/>
        </authorList>
    </citation>
    <scope>NUCLEOTIDE SEQUENCE [LARGE SCALE GENOMIC DNA]</scope>
    <source>
        <strain evidence="2 3">JCM 14545</strain>
    </source>
</reference>